<evidence type="ECO:0000313" key="2">
    <source>
        <dbReference type="EMBL" id="KAK7319851.1"/>
    </source>
</evidence>
<gene>
    <name evidence="2" type="ORF">RJT34_04579</name>
</gene>
<feature type="transmembrane region" description="Helical" evidence="1">
    <location>
        <begin position="43"/>
        <end position="63"/>
    </location>
</feature>
<keyword evidence="1" id="KW-0472">Membrane</keyword>
<dbReference type="Proteomes" id="UP001359559">
    <property type="component" value="Unassembled WGS sequence"/>
</dbReference>
<protein>
    <submittedName>
        <fullName evidence="2">Uncharacterized protein</fullName>
    </submittedName>
</protein>
<keyword evidence="3" id="KW-1185">Reference proteome</keyword>
<organism evidence="2 3">
    <name type="scientific">Clitoria ternatea</name>
    <name type="common">Butterfly pea</name>
    <dbReference type="NCBI Taxonomy" id="43366"/>
    <lineage>
        <taxon>Eukaryota</taxon>
        <taxon>Viridiplantae</taxon>
        <taxon>Streptophyta</taxon>
        <taxon>Embryophyta</taxon>
        <taxon>Tracheophyta</taxon>
        <taxon>Spermatophyta</taxon>
        <taxon>Magnoliopsida</taxon>
        <taxon>eudicotyledons</taxon>
        <taxon>Gunneridae</taxon>
        <taxon>Pentapetalae</taxon>
        <taxon>rosids</taxon>
        <taxon>fabids</taxon>
        <taxon>Fabales</taxon>
        <taxon>Fabaceae</taxon>
        <taxon>Papilionoideae</taxon>
        <taxon>50 kb inversion clade</taxon>
        <taxon>NPAAA clade</taxon>
        <taxon>indigoferoid/millettioid clade</taxon>
        <taxon>Phaseoleae</taxon>
        <taxon>Clitoria</taxon>
    </lineage>
</organism>
<keyword evidence="1" id="KW-0812">Transmembrane</keyword>
<accession>A0AAN9Q2D5</accession>
<dbReference type="EMBL" id="JAYKXN010000001">
    <property type="protein sequence ID" value="KAK7319851.1"/>
    <property type="molecule type" value="Genomic_DNA"/>
</dbReference>
<evidence type="ECO:0000313" key="3">
    <source>
        <dbReference type="Proteomes" id="UP001359559"/>
    </source>
</evidence>
<dbReference type="AlphaFoldDB" id="A0AAN9Q2D5"/>
<comment type="caution">
    <text evidence="2">The sequence shown here is derived from an EMBL/GenBank/DDBJ whole genome shotgun (WGS) entry which is preliminary data.</text>
</comment>
<reference evidence="2 3" key="1">
    <citation type="submission" date="2024-01" db="EMBL/GenBank/DDBJ databases">
        <title>The genomes of 5 underutilized Papilionoideae crops provide insights into root nodulation and disease resistance.</title>
        <authorList>
            <person name="Yuan L."/>
        </authorList>
    </citation>
    <scope>NUCLEOTIDE SEQUENCE [LARGE SCALE GENOMIC DNA]</scope>
    <source>
        <strain evidence="2">LY-2023</strain>
        <tissue evidence="2">Leaf</tissue>
    </source>
</reference>
<evidence type="ECO:0000256" key="1">
    <source>
        <dbReference type="SAM" id="Phobius"/>
    </source>
</evidence>
<name>A0AAN9Q2D5_CLITE</name>
<sequence length="105" mass="11835">MAILGAGFREWAKVKVSGGSKVVWENGVHWGERKRSFQGNKQGIKHVGLLSVVVGLIWIWPFVLNITKVQQFVTVNSILKLAHSDFTLKKHLTPNELSFISHPFN</sequence>
<proteinExistence type="predicted"/>
<keyword evidence="1" id="KW-1133">Transmembrane helix</keyword>